<evidence type="ECO:0000256" key="3">
    <source>
        <dbReference type="ARBA" id="ARBA00022729"/>
    </source>
</evidence>
<keyword evidence="5" id="KW-0325">Glycoprotein</keyword>
<dbReference type="GeneID" id="104709294"/>
<dbReference type="InterPro" id="IPR042269">
    <property type="entry name" value="Ser_carbopepase_S28_SKS"/>
</dbReference>
<keyword evidence="4" id="KW-0378">Hydrolase</keyword>
<gene>
    <name evidence="7" type="primary">LOC104709294</name>
</gene>
<evidence type="ECO:0000256" key="5">
    <source>
        <dbReference type="ARBA" id="ARBA00023180"/>
    </source>
</evidence>
<dbReference type="Gene3D" id="3.40.50.1820">
    <property type="entry name" value="alpha/beta hydrolase"/>
    <property type="match status" value="1"/>
</dbReference>
<keyword evidence="2" id="KW-0645">Protease</keyword>
<dbReference type="PANTHER" id="PTHR11010">
    <property type="entry name" value="PROTEASE S28 PRO-X CARBOXYPEPTIDASE-RELATED"/>
    <property type="match status" value="1"/>
</dbReference>
<dbReference type="SUPFAM" id="SSF53474">
    <property type="entry name" value="alpha/beta-Hydrolases"/>
    <property type="match status" value="1"/>
</dbReference>
<organism evidence="6 7">
    <name type="scientific">Camelina sativa</name>
    <name type="common">False flax</name>
    <name type="synonym">Myagrum sativum</name>
    <dbReference type="NCBI Taxonomy" id="90675"/>
    <lineage>
        <taxon>Eukaryota</taxon>
        <taxon>Viridiplantae</taxon>
        <taxon>Streptophyta</taxon>
        <taxon>Embryophyta</taxon>
        <taxon>Tracheophyta</taxon>
        <taxon>Spermatophyta</taxon>
        <taxon>Magnoliopsida</taxon>
        <taxon>eudicotyledons</taxon>
        <taxon>Gunneridae</taxon>
        <taxon>Pentapetalae</taxon>
        <taxon>rosids</taxon>
        <taxon>malvids</taxon>
        <taxon>Brassicales</taxon>
        <taxon>Brassicaceae</taxon>
        <taxon>Camelineae</taxon>
        <taxon>Camelina</taxon>
    </lineage>
</organism>
<protein>
    <submittedName>
        <fullName evidence="7">Lysosomal Pro-X carboxypeptidase-like</fullName>
    </submittedName>
</protein>
<evidence type="ECO:0000313" key="7">
    <source>
        <dbReference type="RefSeq" id="XP_010424236.1"/>
    </source>
</evidence>
<name>A0ABM0TCL3_CAMSA</name>
<evidence type="ECO:0000256" key="1">
    <source>
        <dbReference type="ARBA" id="ARBA00011079"/>
    </source>
</evidence>
<dbReference type="Pfam" id="PF05577">
    <property type="entry name" value="Peptidase_S28"/>
    <property type="match status" value="1"/>
</dbReference>
<evidence type="ECO:0000256" key="4">
    <source>
        <dbReference type="ARBA" id="ARBA00022801"/>
    </source>
</evidence>
<evidence type="ECO:0000313" key="6">
    <source>
        <dbReference type="Proteomes" id="UP000694864"/>
    </source>
</evidence>
<dbReference type="InterPro" id="IPR029058">
    <property type="entry name" value="AB_hydrolase_fold"/>
</dbReference>
<accession>A0ABM0TCL3</accession>
<dbReference type="RefSeq" id="XP_010424236.1">
    <property type="nucleotide sequence ID" value="XM_010425934.2"/>
</dbReference>
<comment type="similarity">
    <text evidence="1">Belongs to the peptidase S28 family.</text>
</comment>
<dbReference type="Proteomes" id="UP000694864">
    <property type="component" value="Chromosome 8"/>
</dbReference>
<dbReference type="InterPro" id="IPR008758">
    <property type="entry name" value="Peptidase_S28"/>
</dbReference>
<reference evidence="7" key="2">
    <citation type="submission" date="2025-08" db="UniProtKB">
        <authorList>
            <consortium name="RefSeq"/>
        </authorList>
    </citation>
    <scope>IDENTIFICATION</scope>
    <source>
        <tissue evidence="7">Leaf</tissue>
    </source>
</reference>
<sequence length="314" mass="34853">MKFRQRYAINPSIGKVENAMHAPILASYLGAESSMDYDLGSIGFIEDNAPHFKALTVYIEHRFYGKTMPFGSAEKTLKSAKTLGYLNIAQALADYTLILLHIKESYSAKHSPIIVIGGSYGGMLAAWFKLKYPHIALGALASSAPLLYFEETCPKHSYFYVVSKVFKETSQKCHDKIRKSWDEIDRIAAKPNGLSILSKNFKLCSPLNDTFELKSFLSYVYAGAAQYNNNVYSVASMCEAINTSPPNTLLDQIFAGVVAVTGKKPCYGFGQLTNSDRAWGWQVCSEIVMPIGYNKEDSMFQMKSDFHHAGMSSA</sequence>
<keyword evidence="3" id="KW-0732">Signal</keyword>
<dbReference type="PANTHER" id="PTHR11010:SF110">
    <property type="entry name" value="PROLYLCARBOXYPEPTIDASE-LIKE PROTEIN-RELATED"/>
    <property type="match status" value="1"/>
</dbReference>
<keyword evidence="6" id="KW-1185">Reference proteome</keyword>
<dbReference type="Gene3D" id="1.20.120.980">
    <property type="entry name" value="Serine carboxypeptidase S28, SKS domain"/>
    <property type="match status" value="1"/>
</dbReference>
<evidence type="ECO:0000256" key="2">
    <source>
        <dbReference type="ARBA" id="ARBA00022670"/>
    </source>
</evidence>
<reference evidence="6" key="1">
    <citation type="journal article" date="2014" name="Nat. Commun.">
        <title>The emerging biofuel crop Camelina sativa retains a highly undifferentiated hexaploid genome structure.</title>
        <authorList>
            <person name="Kagale S."/>
            <person name="Koh C."/>
            <person name="Nixon J."/>
            <person name="Bollina V."/>
            <person name="Clarke W.E."/>
            <person name="Tuteja R."/>
            <person name="Spillane C."/>
            <person name="Robinson S.J."/>
            <person name="Links M.G."/>
            <person name="Clarke C."/>
            <person name="Higgins E.E."/>
            <person name="Huebert T."/>
            <person name="Sharpe A.G."/>
            <person name="Parkin I.A."/>
        </authorList>
    </citation>
    <scope>NUCLEOTIDE SEQUENCE [LARGE SCALE GENOMIC DNA]</scope>
    <source>
        <strain evidence="6">cv. DH55</strain>
    </source>
</reference>
<proteinExistence type="inferred from homology"/>